<gene>
    <name evidence="2" type="ORF">PVAP13_6NG240606</name>
</gene>
<dbReference type="AlphaFoldDB" id="A0A8T0R1Y7"/>
<keyword evidence="3" id="KW-1185">Reference proteome</keyword>
<reference evidence="2" key="1">
    <citation type="submission" date="2020-05" db="EMBL/GenBank/DDBJ databases">
        <title>WGS assembly of Panicum virgatum.</title>
        <authorList>
            <person name="Lovell J.T."/>
            <person name="Jenkins J."/>
            <person name="Shu S."/>
            <person name="Juenger T.E."/>
            <person name="Schmutz J."/>
        </authorList>
    </citation>
    <scope>NUCLEOTIDE SEQUENCE</scope>
    <source>
        <strain evidence="2">AP13</strain>
    </source>
</reference>
<feature type="compositionally biased region" description="Low complexity" evidence="1">
    <location>
        <begin position="118"/>
        <end position="134"/>
    </location>
</feature>
<evidence type="ECO:0000313" key="3">
    <source>
        <dbReference type="Proteomes" id="UP000823388"/>
    </source>
</evidence>
<name>A0A8T0R1Y7_PANVG</name>
<dbReference type="EMBL" id="CM029048">
    <property type="protein sequence ID" value="KAG2579168.1"/>
    <property type="molecule type" value="Genomic_DNA"/>
</dbReference>
<feature type="region of interest" description="Disordered" evidence="1">
    <location>
        <begin position="66"/>
        <end position="174"/>
    </location>
</feature>
<dbReference type="Proteomes" id="UP000823388">
    <property type="component" value="Chromosome 6N"/>
</dbReference>
<protein>
    <submittedName>
        <fullName evidence="2">Uncharacterized protein</fullName>
    </submittedName>
</protein>
<proteinExistence type="predicted"/>
<organism evidence="2 3">
    <name type="scientific">Panicum virgatum</name>
    <name type="common">Blackwell switchgrass</name>
    <dbReference type="NCBI Taxonomy" id="38727"/>
    <lineage>
        <taxon>Eukaryota</taxon>
        <taxon>Viridiplantae</taxon>
        <taxon>Streptophyta</taxon>
        <taxon>Embryophyta</taxon>
        <taxon>Tracheophyta</taxon>
        <taxon>Spermatophyta</taxon>
        <taxon>Magnoliopsida</taxon>
        <taxon>Liliopsida</taxon>
        <taxon>Poales</taxon>
        <taxon>Poaceae</taxon>
        <taxon>PACMAD clade</taxon>
        <taxon>Panicoideae</taxon>
        <taxon>Panicodae</taxon>
        <taxon>Paniceae</taxon>
        <taxon>Panicinae</taxon>
        <taxon>Panicum</taxon>
        <taxon>Panicum sect. Hiantes</taxon>
    </lineage>
</organism>
<sequence>MDLHLQSCACACRRASARRSRPSPAPRWGLAELPTTRWRTGSARTGGPSLDARWLEAFLGPLLPRQCPPVWTRGRRRRRPTRAGGPRPGCAVAGGVARPAPPALLGAGPDAQQSTATARAGGPRPRRAAAGGVPRPAPPAPVPAGLDARQAAAAPHPRRWPPARSSHRALEVLP</sequence>
<feature type="compositionally biased region" description="Basic residues" evidence="1">
    <location>
        <begin position="156"/>
        <end position="167"/>
    </location>
</feature>
<feature type="compositionally biased region" description="Low complexity" evidence="1">
    <location>
        <begin position="143"/>
        <end position="155"/>
    </location>
</feature>
<accession>A0A8T0R1Y7</accession>
<evidence type="ECO:0000256" key="1">
    <source>
        <dbReference type="SAM" id="MobiDB-lite"/>
    </source>
</evidence>
<evidence type="ECO:0000313" key="2">
    <source>
        <dbReference type="EMBL" id="KAG2579168.1"/>
    </source>
</evidence>
<feature type="compositionally biased region" description="Low complexity" evidence="1">
    <location>
        <begin position="82"/>
        <end position="109"/>
    </location>
</feature>
<comment type="caution">
    <text evidence="2">The sequence shown here is derived from an EMBL/GenBank/DDBJ whole genome shotgun (WGS) entry which is preliminary data.</text>
</comment>